<keyword evidence="5" id="KW-0804">Transcription</keyword>
<dbReference type="InterPro" id="IPR000679">
    <property type="entry name" value="Znf_GATA"/>
</dbReference>
<evidence type="ECO:0000256" key="6">
    <source>
        <dbReference type="PROSITE-ProRule" id="PRU00094"/>
    </source>
</evidence>
<evidence type="ECO:0000256" key="7">
    <source>
        <dbReference type="SAM" id="MobiDB-lite"/>
    </source>
</evidence>
<feature type="compositionally biased region" description="Polar residues" evidence="7">
    <location>
        <begin position="8"/>
        <end position="20"/>
    </location>
</feature>
<dbReference type="Proteomes" id="UP000054516">
    <property type="component" value="Unassembled WGS sequence"/>
</dbReference>
<evidence type="ECO:0000259" key="8">
    <source>
        <dbReference type="PROSITE" id="PS50114"/>
    </source>
</evidence>
<feature type="compositionally biased region" description="Low complexity" evidence="7">
    <location>
        <begin position="42"/>
        <end position="66"/>
    </location>
</feature>
<feature type="compositionally biased region" description="Pro residues" evidence="7">
    <location>
        <begin position="202"/>
        <end position="213"/>
    </location>
</feature>
<keyword evidence="1" id="KW-0479">Metal-binding</keyword>
<accession>A0A1W2TCV2</accession>
<name>A0A1W2TCV2_ROSNE</name>
<dbReference type="CDD" id="cd00202">
    <property type="entry name" value="ZnF_GATA"/>
    <property type="match status" value="1"/>
</dbReference>
<feature type="compositionally biased region" description="Basic and acidic residues" evidence="7">
    <location>
        <begin position="144"/>
        <end position="166"/>
    </location>
</feature>
<feature type="domain" description="GATA-type" evidence="8">
    <location>
        <begin position="385"/>
        <end position="437"/>
    </location>
</feature>
<dbReference type="GO" id="GO:0006355">
    <property type="term" value="P:regulation of DNA-templated transcription"/>
    <property type="evidence" value="ECO:0007669"/>
    <property type="project" value="InterPro"/>
</dbReference>
<evidence type="ECO:0000313" key="9">
    <source>
        <dbReference type="EMBL" id="GAP85809.2"/>
    </source>
</evidence>
<evidence type="ECO:0000256" key="3">
    <source>
        <dbReference type="ARBA" id="ARBA00022833"/>
    </source>
</evidence>
<keyword evidence="2 6" id="KW-0863">Zinc-finger</keyword>
<reference evidence="9" key="1">
    <citation type="submission" date="2016-03" db="EMBL/GenBank/DDBJ databases">
        <title>Draft genome sequence of Rosellinia necatrix.</title>
        <authorList>
            <person name="Kanematsu S."/>
        </authorList>
    </citation>
    <scope>NUCLEOTIDE SEQUENCE [LARGE SCALE GENOMIC DNA]</scope>
    <source>
        <strain evidence="9">W97</strain>
    </source>
</reference>
<evidence type="ECO:0000256" key="4">
    <source>
        <dbReference type="ARBA" id="ARBA00023015"/>
    </source>
</evidence>
<proteinExistence type="predicted"/>
<dbReference type="STRING" id="77044.A0A1W2TCV2"/>
<dbReference type="PANTHER" id="PTHR47172">
    <property type="entry name" value="OS01G0976800 PROTEIN"/>
    <property type="match status" value="1"/>
</dbReference>
<evidence type="ECO:0000256" key="2">
    <source>
        <dbReference type="ARBA" id="ARBA00022771"/>
    </source>
</evidence>
<dbReference type="PROSITE" id="PS50114">
    <property type="entry name" value="GATA_ZN_FINGER_2"/>
    <property type="match status" value="1"/>
</dbReference>
<dbReference type="GO" id="GO:0008270">
    <property type="term" value="F:zinc ion binding"/>
    <property type="evidence" value="ECO:0007669"/>
    <property type="project" value="UniProtKB-KW"/>
</dbReference>
<feature type="region of interest" description="Disordered" evidence="7">
    <location>
        <begin position="1"/>
        <end position="247"/>
    </location>
</feature>
<dbReference type="PROSITE" id="PS00344">
    <property type="entry name" value="GATA_ZN_FINGER_1"/>
    <property type="match status" value="1"/>
</dbReference>
<keyword evidence="4" id="KW-0805">Transcription regulation</keyword>
<dbReference type="EMBL" id="DF977459">
    <property type="protein sequence ID" value="GAP85809.2"/>
    <property type="molecule type" value="Genomic_DNA"/>
</dbReference>
<evidence type="ECO:0000256" key="1">
    <source>
        <dbReference type="ARBA" id="ARBA00022723"/>
    </source>
</evidence>
<dbReference type="InterPro" id="IPR013088">
    <property type="entry name" value="Znf_NHR/GATA"/>
</dbReference>
<dbReference type="OrthoDB" id="2162994at2759"/>
<keyword evidence="10" id="KW-1185">Reference proteome</keyword>
<feature type="compositionally biased region" description="Polar residues" evidence="7">
    <location>
        <begin position="89"/>
        <end position="126"/>
    </location>
</feature>
<sequence length="438" mass="48392">MEAGESGARQSAFTSTTRSEPYTHGHLTARTRHFREPPPPTMAAATLLNPATAYHPHSQPFSSPYHQPQPPPPASSMIPLGDGKRVSNEADSGSRQSLPSISEVFSATKPSHYAPTTPTTLGGSQSLPPPFVSAGPPPQQRPEPIPEPRPLPRHEEKYFTYPRHDPGPSQGPGPPSSYSYPDHSEMSKAPEPAPSSSHLSSQPPPPIPYPPGQLPLSAAPTASRHHNPLPPYDAHRPPPPRADEEYGMHRPRYDASLNRHFEAWGYADCLNKIAWNANTIRNFAEAYLKISSEQHGGQPISERLPPEKEVSELIDITMWLKSQLENVRDMVQHSLAEKARDSSRNSGPSYEGDDDISMYGDNVKPSPYSLGEVKKRRGRAAPPGRCHSCNRIDTPEWRRGPDGARTLCNACGLHYAKLERKRQMEQRSIRPKAVEDRP</sequence>
<feature type="region of interest" description="Disordered" evidence="7">
    <location>
        <begin position="336"/>
        <end position="384"/>
    </location>
</feature>
<dbReference type="OMA" id="HYATRAH"/>
<dbReference type="SUPFAM" id="SSF57716">
    <property type="entry name" value="Glucocorticoid receptor-like (DNA-binding domain)"/>
    <property type="match status" value="1"/>
</dbReference>
<evidence type="ECO:0000256" key="5">
    <source>
        <dbReference type="ARBA" id="ARBA00023163"/>
    </source>
</evidence>
<evidence type="ECO:0000313" key="10">
    <source>
        <dbReference type="Proteomes" id="UP000054516"/>
    </source>
</evidence>
<dbReference type="GO" id="GO:0043565">
    <property type="term" value="F:sequence-specific DNA binding"/>
    <property type="evidence" value="ECO:0007669"/>
    <property type="project" value="InterPro"/>
</dbReference>
<dbReference type="Pfam" id="PF00320">
    <property type="entry name" value="GATA"/>
    <property type="match status" value="1"/>
</dbReference>
<feature type="compositionally biased region" description="Pro residues" evidence="7">
    <location>
        <begin position="127"/>
        <end position="143"/>
    </location>
</feature>
<organism evidence="9">
    <name type="scientific">Rosellinia necatrix</name>
    <name type="common">White root-rot fungus</name>
    <dbReference type="NCBI Taxonomy" id="77044"/>
    <lineage>
        <taxon>Eukaryota</taxon>
        <taxon>Fungi</taxon>
        <taxon>Dikarya</taxon>
        <taxon>Ascomycota</taxon>
        <taxon>Pezizomycotina</taxon>
        <taxon>Sordariomycetes</taxon>
        <taxon>Xylariomycetidae</taxon>
        <taxon>Xylariales</taxon>
        <taxon>Xylariaceae</taxon>
        <taxon>Rosellinia</taxon>
    </lineage>
</organism>
<dbReference type="PANTHER" id="PTHR47172:SF24">
    <property type="entry name" value="GATA ZINC FINGER DOMAIN-CONTAINING PROTEIN 14-RELATED"/>
    <property type="match status" value="1"/>
</dbReference>
<feature type="compositionally biased region" description="Basic and acidic residues" evidence="7">
    <location>
        <begin position="233"/>
        <end position="247"/>
    </location>
</feature>
<dbReference type="SMART" id="SM00401">
    <property type="entry name" value="ZnF_GATA"/>
    <property type="match status" value="1"/>
</dbReference>
<dbReference type="Gene3D" id="3.30.50.10">
    <property type="entry name" value="Erythroid Transcription Factor GATA-1, subunit A"/>
    <property type="match status" value="1"/>
</dbReference>
<dbReference type="AlphaFoldDB" id="A0A1W2TCV2"/>
<gene>
    <name evidence="9" type="ORF">SAMD00023353_1400970</name>
</gene>
<protein>
    <submittedName>
        <fullName evidence="9">Putative GATA zinc finger</fullName>
    </submittedName>
</protein>
<keyword evidence="3" id="KW-0862">Zinc</keyword>